<reference evidence="1" key="1">
    <citation type="submission" date="2020-05" db="EMBL/GenBank/DDBJ databases">
        <title>Large-scale comparative analyses of tick genomes elucidate their genetic diversity and vector capacities.</title>
        <authorList>
            <person name="Jia N."/>
            <person name="Wang J."/>
            <person name="Shi W."/>
            <person name="Du L."/>
            <person name="Sun Y."/>
            <person name="Zhan W."/>
            <person name="Jiang J."/>
            <person name="Wang Q."/>
            <person name="Zhang B."/>
            <person name="Ji P."/>
            <person name="Sakyi L.B."/>
            <person name="Cui X."/>
            <person name="Yuan T."/>
            <person name="Jiang B."/>
            <person name="Yang W."/>
            <person name="Lam T.T.-Y."/>
            <person name="Chang Q."/>
            <person name="Ding S."/>
            <person name="Wang X."/>
            <person name="Zhu J."/>
            <person name="Ruan X."/>
            <person name="Zhao L."/>
            <person name="Wei J."/>
            <person name="Que T."/>
            <person name="Du C."/>
            <person name="Cheng J."/>
            <person name="Dai P."/>
            <person name="Han X."/>
            <person name="Huang E."/>
            <person name="Gao Y."/>
            <person name="Liu J."/>
            <person name="Shao H."/>
            <person name="Ye R."/>
            <person name="Li L."/>
            <person name="Wei W."/>
            <person name="Wang X."/>
            <person name="Wang C."/>
            <person name="Yang T."/>
            <person name="Huo Q."/>
            <person name="Li W."/>
            <person name="Guo W."/>
            <person name="Chen H."/>
            <person name="Zhou L."/>
            <person name="Ni X."/>
            <person name="Tian J."/>
            <person name="Zhou Y."/>
            <person name="Sheng Y."/>
            <person name="Liu T."/>
            <person name="Pan Y."/>
            <person name="Xia L."/>
            <person name="Li J."/>
            <person name="Zhao F."/>
            <person name="Cao W."/>
        </authorList>
    </citation>
    <scope>NUCLEOTIDE SEQUENCE</scope>
    <source>
        <strain evidence="1">Hyas-2018</strain>
    </source>
</reference>
<name>A0ACB7RUB5_HYAAI</name>
<dbReference type="EMBL" id="CM023487">
    <property type="protein sequence ID" value="KAH6925790.1"/>
    <property type="molecule type" value="Genomic_DNA"/>
</dbReference>
<gene>
    <name evidence="1" type="ORF">HPB50_009925</name>
</gene>
<evidence type="ECO:0000313" key="1">
    <source>
        <dbReference type="EMBL" id="KAH6925790.1"/>
    </source>
</evidence>
<evidence type="ECO:0000313" key="2">
    <source>
        <dbReference type="Proteomes" id="UP000821845"/>
    </source>
</evidence>
<comment type="caution">
    <text evidence="1">The sequence shown here is derived from an EMBL/GenBank/DDBJ whole genome shotgun (WGS) entry which is preliminary data.</text>
</comment>
<keyword evidence="2" id="KW-1185">Reference proteome</keyword>
<organism evidence="1 2">
    <name type="scientific">Hyalomma asiaticum</name>
    <name type="common">Tick</name>
    <dbReference type="NCBI Taxonomy" id="266040"/>
    <lineage>
        <taxon>Eukaryota</taxon>
        <taxon>Metazoa</taxon>
        <taxon>Ecdysozoa</taxon>
        <taxon>Arthropoda</taxon>
        <taxon>Chelicerata</taxon>
        <taxon>Arachnida</taxon>
        <taxon>Acari</taxon>
        <taxon>Parasitiformes</taxon>
        <taxon>Ixodida</taxon>
        <taxon>Ixodoidea</taxon>
        <taxon>Ixodidae</taxon>
        <taxon>Hyalomminae</taxon>
        <taxon>Hyalomma</taxon>
    </lineage>
</organism>
<accession>A0ACB7RUB5</accession>
<sequence>MARVYGCNPPCHRNLCMHPNGYLRGTATLRCASKHLALLETRANALPVLPRRTKAVDPERSRKSLLVPVGFFKHPHKMAYFSNPYYPEASAYTDASGQAYPEGYGYSGVTGYESQYGFDVQDEVPANQSRRGGGSDGQPPMVVPEIQERTLPAIPTTRRVPTRIRPRPRTAGPVATHPIPTMGMTTPTTSSTAHISPIVVPGSMTTPPPLLCSVGTTVAAIRPLLPPDDLCDILIFTHVRVYNSTVIAVYSRTSYETFTSVCATYKQTNCGLSFACTVSDRSGHGFLTPNMFGNSQIRSHLADLKKNSRINHYGVLDIYGNFYDVENVSTTNVPIAITGMRQILGNNTKLHKIFIGIGYYYYNDTDSWEKLAYAAETVASKDVDILVIMTTVLPIPTTFECITLPVNAHKSPNVFTPTLACQVAKAELNLEKSNIGFNTPTSATALGRTFFHSFDTIDQMKEKAMLIMEAPGRRANFSWLLLNVHLTDVTRQCLKSGPFERLKEFRKFYYAKAAQSPAG</sequence>
<proteinExistence type="predicted"/>
<dbReference type="Proteomes" id="UP000821845">
    <property type="component" value="Chromosome 7"/>
</dbReference>
<protein>
    <submittedName>
        <fullName evidence="1">Uncharacterized protein</fullName>
    </submittedName>
</protein>